<dbReference type="InterPro" id="IPR047928">
    <property type="entry name" value="Perm_prefix_1"/>
</dbReference>
<dbReference type="AlphaFoldDB" id="A0A852TLR7"/>
<organism evidence="2 3">
    <name type="scientific">Neobacillus niacini</name>
    <dbReference type="NCBI Taxonomy" id="86668"/>
    <lineage>
        <taxon>Bacteria</taxon>
        <taxon>Bacillati</taxon>
        <taxon>Bacillota</taxon>
        <taxon>Bacilli</taxon>
        <taxon>Bacillales</taxon>
        <taxon>Bacillaceae</taxon>
        <taxon>Neobacillus</taxon>
    </lineage>
</organism>
<sequence length="280" mass="32462">MRQIDVFVDSIYHSVGGNEEEIQELKTEMKSHLIEAVYDLKSEGKTEKEAIEIAIKRFGGEDELRSIVSHLFQAQKLFGKWVLYISITFLALAFTLFGVLLFISNNYIHEQSVVATEILNKLEKKEVVSQDLKNEIKTMVEGTNAIPGLRIYNINGVKIDEPLTEIMKPIYEFKQEVREDQNVFFRTFNMGSTLHMGNGDGENHWFVDMSVRNYDNNAILILFVGIAVYWALFSIWAIINAYHQKRLNIGWIIMFALFNFVGVVIYYLTDKNYKKYKLSL</sequence>
<evidence type="ECO:0000313" key="3">
    <source>
        <dbReference type="Proteomes" id="UP000548423"/>
    </source>
</evidence>
<feature type="transmembrane region" description="Helical" evidence="1">
    <location>
        <begin position="249"/>
        <end position="268"/>
    </location>
</feature>
<reference evidence="3" key="2">
    <citation type="submission" date="2020-08" db="EMBL/GenBank/DDBJ databases">
        <title>The Agave Microbiome: Exploring the role of microbial communities in plant adaptations to desert environments.</title>
        <authorList>
            <person name="Partida-Martinez L.P."/>
        </authorList>
    </citation>
    <scope>NUCLEOTIDE SEQUENCE [LARGE SCALE GENOMIC DNA]</scope>
    <source>
        <strain evidence="3">AT2.8</strain>
    </source>
</reference>
<proteinExistence type="predicted"/>
<dbReference type="NCBIfam" id="NF038403">
    <property type="entry name" value="perm_prefix_1"/>
    <property type="match status" value="1"/>
</dbReference>
<dbReference type="Proteomes" id="UP000548423">
    <property type="component" value="Unassembled WGS sequence"/>
</dbReference>
<keyword evidence="1" id="KW-1133">Transmembrane helix</keyword>
<keyword evidence="1" id="KW-0472">Membrane</keyword>
<feature type="transmembrane region" description="Helical" evidence="1">
    <location>
        <begin position="219"/>
        <end position="243"/>
    </location>
</feature>
<keyword evidence="1" id="KW-0812">Transmembrane</keyword>
<dbReference type="EMBL" id="JACCBX010000029">
    <property type="protein sequence ID" value="NYE09702.1"/>
    <property type="molecule type" value="Genomic_DNA"/>
</dbReference>
<protein>
    <submittedName>
        <fullName evidence="2">Succinate dehydrogenase hydrophobic anchor subunit</fullName>
    </submittedName>
</protein>
<evidence type="ECO:0000313" key="2">
    <source>
        <dbReference type="EMBL" id="NYE09702.1"/>
    </source>
</evidence>
<feature type="transmembrane region" description="Helical" evidence="1">
    <location>
        <begin position="81"/>
        <end position="103"/>
    </location>
</feature>
<evidence type="ECO:0000256" key="1">
    <source>
        <dbReference type="SAM" id="Phobius"/>
    </source>
</evidence>
<name>A0A852TLR7_9BACI</name>
<comment type="caution">
    <text evidence="2">The sequence shown here is derived from an EMBL/GenBank/DDBJ whole genome shotgun (WGS) entry which is preliminary data.</text>
</comment>
<accession>A0A852TLR7</accession>
<gene>
    <name evidence="2" type="ORF">F4694_006608</name>
</gene>
<reference evidence="3" key="1">
    <citation type="submission" date="2020-07" db="EMBL/GenBank/DDBJ databases">
        <authorList>
            <person name="Partida-Martinez L."/>
            <person name="Huntemann M."/>
            <person name="Clum A."/>
            <person name="Wang J."/>
            <person name="Palaniappan K."/>
            <person name="Ritter S."/>
            <person name="Chen I.-M."/>
            <person name="Stamatis D."/>
            <person name="Reddy T."/>
            <person name="O'Malley R."/>
            <person name="Daum C."/>
            <person name="Shapiro N."/>
            <person name="Ivanova N."/>
            <person name="Kyrpides N."/>
            <person name="Woyke T."/>
        </authorList>
    </citation>
    <scope>NUCLEOTIDE SEQUENCE [LARGE SCALE GENOMIC DNA]</scope>
    <source>
        <strain evidence="3">AT2.8</strain>
    </source>
</reference>